<protein>
    <submittedName>
        <fullName evidence="2">Uncharacterized protein</fullName>
    </submittedName>
</protein>
<sequence length="208" mass="23294">MNPPMSRRTRSGDVRNEASSSFRQSEARNSNQRKTDAAGKPHESLRPCYCHFYVPRTTEKAPRLSCAAVLWNLKWEPRVGPHSRLSLFVIPQTAIGRLTAVTGESRRNAARPLGLGDSSNPRRRSRQTDRTFLFRVAVDRRPDVATPIKRASRREEQTGESIPYKSTFPTDGFAAFSRGQKKLANSARAFGGSLGRFVPTVQRYACDA</sequence>
<evidence type="ECO:0000313" key="2">
    <source>
        <dbReference type="EMBL" id="TNN64645.1"/>
    </source>
</evidence>
<keyword evidence="3" id="KW-1185">Reference proteome</keyword>
<dbReference type="Proteomes" id="UP000314294">
    <property type="component" value="Unassembled WGS sequence"/>
</dbReference>
<reference evidence="2 3" key="1">
    <citation type="submission" date="2019-03" db="EMBL/GenBank/DDBJ databases">
        <title>First draft genome of Liparis tanakae, snailfish: a comprehensive survey of snailfish specific genes.</title>
        <authorList>
            <person name="Kim W."/>
            <person name="Song I."/>
            <person name="Jeong J.-H."/>
            <person name="Kim D."/>
            <person name="Kim S."/>
            <person name="Ryu S."/>
            <person name="Song J.Y."/>
            <person name="Lee S.K."/>
        </authorList>
    </citation>
    <scope>NUCLEOTIDE SEQUENCE [LARGE SCALE GENOMIC DNA]</scope>
    <source>
        <tissue evidence="2">Muscle</tissue>
    </source>
</reference>
<feature type="compositionally biased region" description="Basic and acidic residues" evidence="1">
    <location>
        <begin position="33"/>
        <end position="42"/>
    </location>
</feature>
<proteinExistence type="predicted"/>
<feature type="compositionally biased region" description="Polar residues" evidence="1">
    <location>
        <begin position="17"/>
        <end position="32"/>
    </location>
</feature>
<feature type="region of interest" description="Disordered" evidence="1">
    <location>
        <begin position="1"/>
        <end position="42"/>
    </location>
</feature>
<organism evidence="2 3">
    <name type="scientific">Liparis tanakae</name>
    <name type="common">Tanaka's snailfish</name>
    <dbReference type="NCBI Taxonomy" id="230148"/>
    <lineage>
        <taxon>Eukaryota</taxon>
        <taxon>Metazoa</taxon>
        <taxon>Chordata</taxon>
        <taxon>Craniata</taxon>
        <taxon>Vertebrata</taxon>
        <taxon>Euteleostomi</taxon>
        <taxon>Actinopterygii</taxon>
        <taxon>Neopterygii</taxon>
        <taxon>Teleostei</taxon>
        <taxon>Neoteleostei</taxon>
        <taxon>Acanthomorphata</taxon>
        <taxon>Eupercaria</taxon>
        <taxon>Perciformes</taxon>
        <taxon>Cottioidei</taxon>
        <taxon>Cottales</taxon>
        <taxon>Liparidae</taxon>
        <taxon>Liparis</taxon>
    </lineage>
</organism>
<dbReference type="AlphaFoldDB" id="A0A4Z2HHA3"/>
<accession>A0A4Z2HHA3</accession>
<gene>
    <name evidence="2" type="ORF">EYF80_025154</name>
</gene>
<evidence type="ECO:0000256" key="1">
    <source>
        <dbReference type="SAM" id="MobiDB-lite"/>
    </source>
</evidence>
<evidence type="ECO:0000313" key="3">
    <source>
        <dbReference type="Proteomes" id="UP000314294"/>
    </source>
</evidence>
<comment type="caution">
    <text evidence="2">The sequence shown here is derived from an EMBL/GenBank/DDBJ whole genome shotgun (WGS) entry which is preliminary data.</text>
</comment>
<name>A0A4Z2HHA3_9TELE</name>
<dbReference type="EMBL" id="SRLO01000249">
    <property type="protein sequence ID" value="TNN64645.1"/>
    <property type="molecule type" value="Genomic_DNA"/>
</dbReference>